<evidence type="ECO:0000313" key="3">
    <source>
        <dbReference type="Proteomes" id="UP001254017"/>
    </source>
</evidence>
<keyword evidence="1" id="KW-0472">Membrane</keyword>
<name>A0AAE9LBF5_9VIRU</name>
<keyword evidence="1" id="KW-1133">Transmembrane helix</keyword>
<feature type="transmembrane region" description="Helical" evidence="1">
    <location>
        <begin position="508"/>
        <end position="525"/>
    </location>
</feature>
<reference evidence="2" key="1">
    <citation type="journal article" date="2022" name="Virus Res.">
        <title>New insights from the virome of Halyomorpha halys (Stal, 1855).</title>
        <authorList>
            <person name="Giovannini L."/>
            <person name="Mazza G."/>
            <person name="Chitarra W."/>
            <person name="Sabbatini-Peverieri G."/>
            <person name="Sonnati C."/>
            <person name="Roversi P.F."/>
            <person name="Nerva L."/>
        </authorList>
    </citation>
    <scope>NUCLEOTIDE SEQUENCE</scope>
    <source>
        <strain evidence="2">CREA/HhNlV1</strain>
    </source>
</reference>
<organism evidence="2 3">
    <name type="scientific">Halyomorpha halys negev-like virus 1</name>
    <dbReference type="NCBI Taxonomy" id="2950332"/>
    <lineage>
        <taxon>Viruses</taxon>
        <taxon>Riboviria</taxon>
        <taxon>Negevirus</taxon>
    </lineage>
</organism>
<evidence type="ECO:0000313" key="2">
    <source>
        <dbReference type="EMBL" id="URQ09137.1"/>
    </source>
</evidence>
<dbReference type="EMBL" id="OM650309">
    <property type="protein sequence ID" value="URQ09137.1"/>
    <property type="molecule type" value="Genomic_RNA"/>
</dbReference>
<proteinExistence type="predicted"/>
<evidence type="ECO:0000256" key="1">
    <source>
        <dbReference type="SAM" id="Phobius"/>
    </source>
</evidence>
<protein>
    <submittedName>
        <fullName evidence="2">Uncharacterized protein</fullName>
    </submittedName>
</protein>
<feature type="transmembrane region" description="Helical" evidence="1">
    <location>
        <begin position="593"/>
        <end position="609"/>
    </location>
</feature>
<keyword evidence="1" id="KW-0812">Transmembrane</keyword>
<feature type="transmembrane region" description="Helical" evidence="1">
    <location>
        <begin position="546"/>
        <end position="566"/>
    </location>
</feature>
<dbReference type="Proteomes" id="UP001254017">
    <property type="component" value="Segment"/>
</dbReference>
<accession>A0AAE9LBF5</accession>
<sequence length="667" mass="77109">MLSNNRNVLCILLRLTILLPIVFADVKQREYEVEEFLDKIRKILPSYTAHDVNLLKQRKIKLTPDLITELSPHPMENRTSEKYSGFDRSQKHAAIFCCECDKYQLNCPVCRLSDTSCEAPYRNFSEAHTKWYKSFISLYEFVSTIATYEFPYQSFGTNYVPYYNNKYQGFFLYHYGSEPRCEDNKHPTEYRYGEALSKCTVVIPTNAECPKASIIRIDRGCEWSLSIELKLSTALKACIAPYRSMSPQNSHIKDDKFCSNRNIVSFPALGEYLKADIPSIPKKYIPRALGYIDDKYTFEAVSDEPYMWLNKAIMNSRQPFSNYRLPTYLRMVCKEGPHLLEEYGVYNGKPSWLGDIMIASPCSRYVPFDSKSSICIDVMENEWVCPDMVFKPAFDRLVTYETPIDLVIPHYKFNLSCNSVGKLGNCLLQQIANMTQYNLTVGLGNYINASLMDAVLIFVDALGRNDSTLLYRNIHSSNPEKQKTIVGNWFSGIFAALIEPFFDAMLSIIIKGFIPPLFDGFIIVLRELTDLITKLAEELLIYIKEIAPSLAKLINVIIRFIVGVLAVLESEILLFEYTLLFLILYFYIRPGNTFCLIIVTIAILVFGITRKSPSFILFFFNSDFSIFSLTHYRKKVFEYDYSINTYSSGYMYTFYFKNTSWNKVELY</sequence>